<dbReference type="InterPro" id="IPR008136">
    <property type="entry name" value="CinA_C"/>
</dbReference>
<sequence>MSYLKAKHLSELMLSKQFTIALAESCTGGSLSSSLTSIAGASSYFNCGFITYSNESKVKMLGVDPKTIEIFGAVSEKVALEMAFGAGEKSNSNLSIAITGIAGPSGGTAEKPVGMVCFGFFINGSVETTTQFFSGARSEIVSQSIAFALEELSSKIE</sequence>
<feature type="domain" description="CinA C-terminal" evidence="1">
    <location>
        <begin position="6"/>
        <end position="154"/>
    </location>
</feature>
<protein>
    <submittedName>
        <fullName evidence="2">Competence damage-inducible protein A</fullName>
    </submittedName>
</protein>
<gene>
    <name evidence="2" type="ORF">W908_03540</name>
</gene>
<dbReference type="Proteomes" id="UP000068905">
    <property type="component" value="Chromosome"/>
</dbReference>
<evidence type="ECO:0000313" key="2">
    <source>
        <dbReference type="EMBL" id="ALE01726.1"/>
    </source>
</evidence>
<keyword evidence="3" id="KW-1185">Reference proteome</keyword>
<dbReference type="KEGG" id="tsn:W908_03540"/>
<dbReference type="OrthoDB" id="9801454at2"/>
<dbReference type="Gene3D" id="3.90.950.20">
    <property type="entry name" value="CinA-like"/>
    <property type="match status" value="1"/>
</dbReference>
<name>A0A0M4L540_9GAMM</name>
<proteinExistence type="predicted"/>
<reference evidence="2 3" key="1">
    <citation type="journal article" date="2015" name="Genome Announc.">
        <title>Genome Sequence of 'Candidatus Thioglobus singularis' Strain PS1, a Mixotroph from the SUP05 Clade of Marine Gammaproteobacteria.</title>
        <authorList>
            <person name="Marshall K.T."/>
            <person name="Morris R.M."/>
        </authorList>
    </citation>
    <scope>NUCLEOTIDE SEQUENCE [LARGE SCALE GENOMIC DNA]</scope>
    <source>
        <strain evidence="2 3">PS1</strain>
    </source>
</reference>
<dbReference type="EMBL" id="CP006911">
    <property type="protein sequence ID" value="ALE01726.1"/>
    <property type="molecule type" value="Genomic_DNA"/>
</dbReference>
<dbReference type="SUPFAM" id="SSF142433">
    <property type="entry name" value="CinA-like"/>
    <property type="match status" value="1"/>
</dbReference>
<organism evidence="2 3">
    <name type="scientific">Candidatus Pseudothioglobus singularis PS1</name>
    <dbReference type="NCBI Taxonomy" id="1125411"/>
    <lineage>
        <taxon>Bacteria</taxon>
        <taxon>Pseudomonadati</taxon>
        <taxon>Pseudomonadota</taxon>
        <taxon>Gammaproteobacteria</taxon>
        <taxon>Candidatus Pseudothioglobaceae</taxon>
        <taxon>Candidatus Pseudothioglobus</taxon>
    </lineage>
</organism>
<dbReference type="AlphaFoldDB" id="A0A0M4L540"/>
<dbReference type="InterPro" id="IPR036653">
    <property type="entry name" value="CinA-like_C"/>
</dbReference>
<evidence type="ECO:0000313" key="3">
    <source>
        <dbReference type="Proteomes" id="UP000068905"/>
    </source>
</evidence>
<evidence type="ECO:0000259" key="1">
    <source>
        <dbReference type="Pfam" id="PF02464"/>
    </source>
</evidence>
<dbReference type="Pfam" id="PF02464">
    <property type="entry name" value="CinA"/>
    <property type="match status" value="1"/>
</dbReference>
<accession>A0A0M4L540</accession>
<dbReference type="STRING" id="1125411.W908_03540"/>
<dbReference type="NCBIfam" id="TIGR00199">
    <property type="entry name" value="PncC_domain"/>
    <property type="match status" value="1"/>
</dbReference>
<dbReference type="RefSeq" id="WP_053819954.1">
    <property type="nucleotide sequence ID" value="NZ_CP006911.1"/>
</dbReference>